<sequence>MSLFRTAIGKRASRRWQETRPTSGRRLCSLYGLPTSLGSPALLSSRV</sequence>
<name>A0AAN4Q6S6_PSESF</name>
<reference evidence="1 2" key="1">
    <citation type="submission" date="2018-04" db="EMBL/GenBank/DDBJ databases">
        <title>Draft genome sequence of Pseudomonas syringae pv. actinidiae biovar 3 strains isolated from kiwifruit in Kagawa prefecture.</title>
        <authorList>
            <person name="Tabuchi M."/>
            <person name="Saito M."/>
            <person name="Fujiwara S."/>
            <person name="Sasa N."/>
            <person name="Akimitsu K."/>
            <person name="Gomi K."/>
            <person name="Konishi-Sugita S."/>
            <person name="Hamano K."/>
            <person name="Kataoka I."/>
        </authorList>
    </citation>
    <scope>NUCLEOTIDE SEQUENCE [LARGE SCALE GENOMIC DNA]</scope>
    <source>
        <strain evidence="1 2">MAFF212211</strain>
    </source>
</reference>
<accession>A0AAN4Q6S6</accession>
<gene>
    <name evidence="1" type="ORF">KPSA3_03912</name>
</gene>
<proteinExistence type="predicted"/>
<organism evidence="1 2">
    <name type="scientific">Pseudomonas syringae pv. actinidiae</name>
    <dbReference type="NCBI Taxonomy" id="103796"/>
    <lineage>
        <taxon>Bacteria</taxon>
        <taxon>Pseudomonadati</taxon>
        <taxon>Pseudomonadota</taxon>
        <taxon>Gammaproteobacteria</taxon>
        <taxon>Pseudomonadales</taxon>
        <taxon>Pseudomonadaceae</taxon>
        <taxon>Pseudomonas</taxon>
        <taxon>Pseudomonas syringae</taxon>
    </lineage>
</organism>
<dbReference type="Proteomes" id="UP000248291">
    <property type="component" value="Unassembled WGS sequence"/>
</dbReference>
<dbReference type="AlphaFoldDB" id="A0AAN4Q6S6"/>
<comment type="caution">
    <text evidence="1">The sequence shown here is derived from an EMBL/GenBank/DDBJ whole genome shotgun (WGS) entry which is preliminary data.</text>
</comment>
<evidence type="ECO:0000313" key="2">
    <source>
        <dbReference type="Proteomes" id="UP000248291"/>
    </source>
</evidence>
<dbReference type="EMBL" id="BGKA01000129">
    <property type="protein sequence ID" value="GBH17935.1"/>
    <property type="molecule type" value="Genomic_DNA"/>
</dbReference>
<protein>
    <submittedName>
        <fullName evidence="1">Thiamine biosynthesis protein ThiC</fullName>
    </submittedName>
</protein>
<evidence type="ECO:0000313" key="1">
    <source>
        <dbReference type="EMBL" id="GBH17935.1"/>
    </source>
</evidence>